<protein>
    <submittedName>
        <fullName evidence="5">DNA-binding transcriptional regulator, LysR family</fullName>
    </submittedName>
</protein>
<proteinExistence type="inferred from homology"/>
<dbReference type="InterPro" id="IPR036388">
    <property type="entry name" value="WH-like_DNA-bd_sf"/>
</dbReference>
<accession>A0A653BD17</accession>
<comment type="similarity">
    <text evidence="1">Belongs to the LysR transcriptional regulatory family.</text>
</comment>
<gene>
    <name evidence="5" type="ORF">POT9AD_5444</name>
</gene>
<dbReference type="Gene3D" id="3.40.190.290">
    <property type="match status" value="1"/>
</dbReference>
<keyword evidence="4" id="KW-0804">Transcription</keyword>
<dbReference type="Gene3D" id="1.10.10.10">
    <property type="entry name" value="Winged helix-like DNA-binding domain superfamily/Winged helix DNA-binding domain"/>
    <property type="match status" value="1"/>
</dbReference>
<dbReference type="GO" id="GO:0006351">
    <property type="term" value="P:DNA-templated transcription"/>
    <property type="evidence" value="ECO:0007669"/>
    <property type="project" value="TreeGrafter"/>
</dbReference>
<evidence type="ECO:0000256" key="4">
    <source>
        <dbReference type="ARBA" id="ARBA00023163"/>
    </source>
</evidence>
<dbReference type="InterPro" id="IPR058163">
    <property type="entry name" value="LysR-type_TF_proteobact-type"/>
</dbReference>
<evidence type="ECO:0000256" key="3">
    <source>
        <dbReference type="ARBA" id="ARBA00023125"/>
    </source>
</evidence>
<dbReference type="OrthoDB" id="9786526at2"/>
<organism evidence="5">
    <name type="scientific">Ectopseudomonas oleovorans</name>
    <name type="common">Pseudomonas oleovorans</name>
    <dbReference type="NCBI Taxonomy" id="301"/>
    <lineage>
        <taxon>Bacteria</taxon>
        <taxon>Pseudomonadati</taxon>
        <taxon>Pseudomonadota</taxon>
        <taxon>Gammaproteobacteria</taxon>
        <taxon>Pseudomonadales</taxon>
        <taxon>Pseudomonadaceae</taxon>
        <taxon>Ectopseudomonas</taxon>
    </lineage>
</organism>
<name>A0A653BD17_ECTOL</name>
<dbReference type="PANTHER" id="PTHR30537">
    <property type="entry name" value="HTH-TYPE TRANSCRIPTIONAL REGULATOR"/>
    <property type="match status" value="1"/>
</dbReference>
<dbReference type="GO" id="GO:0003700">
    <property type="term" value="F:DNA-binding transcription factor activity"/>
    <property type="evidence" value="ECO:0007669"/>
    <property type="project" value="InterPro"/>
</dbReference>
<dbReference type="InterPro" id="IPR036390">
    <property type="entry name" value="WH_DNA-bd_sf"/>
</dbReference>
<evidence type="ECO:0000313" key="5">
    <source>
        <dbReference type="EMBL" id="VDN66419.1"/>
    </source>
</evidence>
<keyword evidence="3 5" id="KW-0238">DNA-binding</keyword>
<sequence>MNPYREMQVFLAVVQAGSLAAAARQLQLSPASVMRSIAALERRLDSRLLLRGPRGVSPSAAGEGFAERCEGILQRVAEAERSVSGLHANPAGHLQVALPLLMIHQVLTPIALGYLAAFPDVSLTTLAREELPRLVEEGVDLALVVGHLPSSSGFAVPLGQVRPLVCAAPDYLQRRGRPDTPQALHAHRIIATSSTGHVADWRFANQQTKLAPRLVCNTAQAAIRAAVAGFGLTRCLSYEVDQELRSGQLQTVLDDFAAAPLPVQLYYREGRRAAARVRSFLDFVVPRLRAHPAFRG</sequence>
<reference evidence="5" key="1">
    <citation type="submission" date="2018-11" db="EMBL/GenBank/DDBJ databases">
        <authorList>
            <consortium name="Genoscope - CEA"/>
            <person name="William W."/>
        </authorList>
    </citation>
    <scope>NUCLEOTIDE SEQUENCE [LARGE SCALE GENOMIC DNA]</scope>
    <source>
        <strain evidence="5">T9AD</strain>
    </source>
</reference>
<dbReference type="EMBL" id="LR130779">
    <property type="protein sequence ID" value="VDN66419.1"/>
    <property type="molecule type" value="Genomic_DNA"/>
</dbReference>
<dbReference type="Pfam" id="PF00126">
    <property type="entry name" value="HTH_1"/>
    <property type="match status" value="1"/>
</dbReference>
<evidence type="ECO:0000256" key="1">
    <source>
        <dbReference type="ARBA" id="ARBA00009437"/>
    </source>
</evidence>
<evidence type="ECO:0000256" key="2">
    <source>
        <dbReference type="ARBA" id="ARBA00023015"/>
    </source>
</evidence>
<dbReference type="AlphaFoldDB" id="A0A653BD17"/>
<dbReference type="Pfam" id="PF03466">
    <property type="entry name" value="LysR_substrate"/>
    <property type="match status" value="1"/>
</dbReference>
<dbReference type="GO" id="GO:0043565">
    <property type="term" value="F:sequence-specific DNA binding"/>
    <property type="evidence" value="ECO:0007669"/>
    <property type="project" value="TreeGrafter"/>
</dbReference>
<dbReference type="SUPFAM" id="SSF53850">
    <property type="entry name" value="Periplasmic binding protein-like II"/>
    <property type="match status" value="1"/>
</dbReference>
<dbReference type="PROSITE" id="PS50931">
    <property type="entry name" value="HTH_LYSR"/>
    <property type="match status" value="1"/>
</dbReference>
<dbReference type="SUPFAM" id="SSF46785">
    <property type="entry name" value="Winged helix' DNA-binding domain"/>
    <property type="match status" value="1"/>
</dbReference>
<dbReference type="InterPro" id="IPR000847">
    <property type="entry name" value="LysR_HTH_N"/>
</dbReference>
<dbReference type="PANTHER" id="PTHR30537:SF5">
    <property type="entry name" value="HTH-TYPE TRANSCRIPTIONAL ACTIVATOR TTDR-RELATED"/>
    <property type="match status" value="1"/>
</dbReference>
<dbReference type="InterPro" id="IPR005119">
    <property type="entry name" value="LysR_subst-bd"/>
</dbReference>
<keyword evidence="2" id="KW-0805">Transcription regulation</keyword>